<accession>A0AC34RA64</accession>
<organism evidence="1 2">
    <name type="scientific">Panagrolaimus sp. JU765</name>
    <dbReference type="NCBI Taxonomy" id="591449"/>
    <lineage>
        <taxon>Eukaryota</taxon>
        <taxon>Metazoa</taxon>
        <taxon>Ecdysozoa</taxon>
        <taxon>Nematoda</taxon>
        <taxon>Chromadorea</taxon>
        <taxon>Rhabditida</taxon>
        <taxon>Tylenchina</taxon>
        <taxon>Panagrolaimomorpha</taxon>
        <taxon>Panagrolaimoidea</taxon>
        <taxon>Panagrolaimidae</taxon>
        <taxon>Panagrolaimus</taxon>
    </lineage>
</organism>
<name>A0AC34RA64_9BILA</name>
<sequence length="86" mass="10161">MENMNHDTKKFDIIDDNFDLDQRLSFKLLNRLGKPKFKPKKIFEPEEALVQVGSLCQKFRKRLVKRNADQMEKSLIAFLCSSIDRT</sequence>
<reference evidence="2" key="1">
    <citation type="submission" date="2022-11" db="UniProtKB">
        <authorList>
            <consortium name="WormBaseParasite"/>
        </authorList>
    </citation>
    <scope>IDENTIFICATION</scope>
</reference>
<evidence type="ECO:0000313" key="1">
    <source>
        <dbReference type="Proteomes" id="UP000887576"/>
    </source>
</evidence>
<evidence type="ECO:0000313" key="2">
    <source>
        <dbReference type="WBParaSite" id="JU765_v2.g4863.t1"/>
    </source>
</evidence>
<dbReference type="WBParaSite" id="JU765_v2.g4863.t1">
    <property type="protein sequence ID" value="JU765_v2.g4863.t1"/>
    <property type="gene ID" value="JU765_v2.g4863"/>
</dbReference>
<proteinExistence type="predicted"/>
<protein>
    <submittedName>
        <fullName evidence="2">Uncharacterized protein</fullName>
    </submittedName>
</protein>
<dbReference type="Proteomes" id="UP000887576">
    <property type="component" value="Unplaced"/>
</dbReference>